<keyword evidence="6" id="KW-0328">Glycosyltransferase</keyword>
<evidence type="ECO:0000256" key="1">
    <source>
        <dbReference type="ARBA" id="ARBA00004447"/>
    </source>
</evidence>
<evidence type="ECO:0000256" key="12">
    <source>
        <dbReference type="ARBA" id="ARBA00023136"/>
    </source>
</evidence>
<keyword evidence="10 22" id="KW-1133">Transmembrane helix</keyword>
<keyword evidence="24" id="KW-1185">Reference proteome</keyword>
<dbReference type="FunCoup" id="A0A2R8N0E7">
    <property type="interactions" value="557"/>
</dbReference>
<dbReference type="PANTHER" id="PTHR46059:SF2">
    <property type="entry name" value="BETA-GALACTOSIDE ALPHA-2,6-SIALYLTRANSFERASE 1"/>
    <property type="match status" value="1"/>
</dbReference>
<comment type="pathway">
    <text evidence="3">Protein modification; protein glycosylation.</text>
</comment>
<dbReference type="GO" id="GO:0003835">
    <property type="term" value="F:beta-galactoside alpha-2,6-sialyltransferase activity"/>
    <property type="evidence" value="ECO:0007669"/>
    <property type="project" value="UniProtKB-EC"/>
</dbReference>
<evidence type="ECO:0000313" key="24">
    <source>
        <dbReference type="Proteomes" id="UP000008225"/>
    </source>
</evidence>
<dbReference type="Bgee" id="ENSCJAG00000044937">
    <property type="expression patterns" value="Expressed in liver and 6 other cell types or tissues"/>
</dbReference>
<evidence type="ECO:0000256" key="16">
    <source>
        <dbReference type="ARBA" id="ARBA00034329"/>
    </source>
</evidence>
<evidence type="ECO:0000256" key="15">
    <source>
        <dbReference type="ARBA" id="ARBA00034249"/>
    </source>
</evidence>
<evidence type="ECO:0000256" key="17">
    <source>
        <dbReference type="ARBA" id="ARBA00069321"/>
    </source>
</evidence>
<evidence type="ECO:0000256" key="14">
    <source>
        <dbReference type="ARBA" id="ARBA00023180"/>
    </source>
</evidence>
<reference evidence="23" key="2">
    <citation type="submission" date="2025-08" db="UniProtKB">
        <authorList>
            <consortium name="Ensembl"/>
        </authorList>
    </citation>
    <scope>IDENTIFICATION</scope>
</reference>
<dbReference type="InterPro" id="IPR038578">
    <property type="entry name" value="GT29-like_sf"/>
</dbReference>
<dbReference type="GO" id="GO:0032580">
    <property type="term" value="C:Golgi cisterna membrane"/>
    <property type="evidence" value="ECO:0007669"/>
    <property type="project" value="UniProtKB-SubCell"/>
</dbReference>
<keyword evidence="13" id="KW-1015">Disulfide bond</keyword>
<dbReference type="InParanoid" id="A0A2R8N0E7"/>
<dbReference type="Gene3D" id="3.90.1480.20">
    <property type="entry name" value="Glycosyl transferase family 29"/>
    <property type="match status" value="1"/>
</dbReference>
<reference evidence="23" key="3">
    <citation type="submission" date="2025-09" db="UniProtKB">
        <authorList>
            <consortium name="Ensembl"/>
        </authorList>
    </citation>
    <scope>IDENTIFICATION</scope>
</reference>
<keyword evidence="14" id="KW-0325">Glycoprotein</keyword>
<dbReference type="Pfam" id="PF00777">
    <property type="entry name" value="Glyco_transf_29"/>
    <property type="match status" value="1"/>
</dbReference>
<dbReference type="GO" id="GO:0006054">
    <property type="term" value="P:N-acetylneuraminate metabolic process"/>
    <property type="evidence" value="ECO:0007669"/>
    <property type="project" value="Ensembl"/>
</dbReference>
<evidence type="ECO:0000256" key="3">
    <source>
        <dbReference type="ARBA" id="ARBA00004922"/>
    </source>
</evidence>
<keyword evidence="5" id="KW-0964">Secreted</keyword>
<evidence type="ECO:0000256" key="21">
    <source>
        <dbReference type="SAM" id="MobiDB-lite"/>
    </source>
</evidence>
<organism evidence="23 24">
    <name type="scientific">Callithrix jacchus</name>
    <name type="common">White-tufted-ear marmoset</name>
    <name type="synonym">Simia Jacchus</name>
    <dbReference type="NCBI Taxonomy" id="9483"/>
    <lineage>
        <taxon>Eukaryota</taxon>
        <taxon>Metazoa</taxon>
        <taxon>Chordata</taxon>
        <taxon>Craniata</taxon>
        <taxon>Vertebrata</taxon>
        <taxon>Euteleostomi</taxon>
        <taxon>Mammalia</taxon>
        <taxon>Eutheria</taxon>
        <taxon>Euarchontoglires</taxon>
        <taxon>Primates</taxon>
        <taxon>Haplorrhini</taxon>
        <taxon>Platyrrhini</taxon>
        <taxon>Cebidae</taxon>
        <taxon>Callitrichinae</taxon>
        <taxon>Callithrix</taxon>
        <taxon>Callithrix</taxon>
    </lineage>
</organism>
<dbReference type="STRING" id="9483.ENSCJAP00000067668"/>
<evidence type="ECO:0000256" key="22">
    <source>
        <dbReference type="SAM" id="Phobius"/>
    </source>
</evidence>
<dbReference type="GeneTree" id="ENSGT00940000157053"/>
<dbReference type="GO" id="GO:0005576">
    <property type="term" value="C:extracellular region"/>
    <property type="evidence" value="ECO:0007669"/>
    <property type="project" value="UniProtKB-SubCell"/>
</dbReference>
<dbReference type="GO" id="GO:0042803">
    <property type="term" value="F:protein homodimerization activity"/>
    <property type="evidence" value="ECO:0007669"/>
    <property type="project" value="Ensembl"/>
</dbReference>
<dbReference type="GO" id="GO:0000139">
    <property type="term" value="C:Golgi membrane"/>
    <property type="evidence" value="ECO:0007669"/>
    <property type="project" value="Ensembl"/>
</dbReference>
<keyword evidence="8 22" id="KW-0812">Transmembrane</keyword>
<keyword evidence="11" id="KW-0333">Golgi apparatus</keyword>
<dbReference type="EC" id="2.4.3.1" evidence="16"/>
<feature type="transmembrane region" description="Helical" evidence="22">
    <location>
        <begin position="49"/>
        <end position="70"/>
    </location>
</feature>
<dbReference type="GO" id="GO:0097503">
    <property type="term" value="P:sialylation"/>
    <property type="evidence" value="ECO:0007669"/>
    <property type="project" value="Ensembl"/>
</dbReference>
<reference evidence="23" key="1">
    <citation type="submission" date="2009-03" db="EMBL/GenBank/DDBJ databases">
        <authorList>
            <person name="Warren W."/>
            <person name="Ye L."/>
            <person name="Minx P."/>
            <person name="Worley K."/>
            <person name="Gibbs R."/>
            <person name="Wilson R.K."/>
        </authorList>
    </citation>
    <scope>NUCLEOTIDE SEQUENCE [LARGE SCALE GENOMIC DNA]</scope>
</reference>
<dbReference type="PANTHER" id="PTHR46059">
    <property type="entry name" value="BETA-GALACTOSIDE ALPHA-2,6-SIALYLTRANSFERASE"/>
    <property type="match status" value="1"/>
</dbReference>
<evidence type="ECO:0000256" key="7">
    <source>
        <dbReference type="ARBA" id="ARBA00022679"/>
    </source>
</evidence>
<protein>
    <recommendedName>
        <fullName evidence="17">Beta-galactoside alpha-2,6-sialyltransferase 1</fullName>
        <ecNumber evidence="16">2.4.3.1</ecNumber>
    </recommendedName>
    <alternativeName>
        <fullName evidence="20">CMP-N-acetylneuraminate-beta-galactosamide-alpha-2,6-sialyltransferase 1</fullName>
    </alternativeName>
    <alternativeName>
        <fullName evidence="19">ST6Gal I</fullName>
    </alternativeName>
    <alternativeName>
        <fullName evidence="18">Sialyltransferase 1</fullName>
    </alternativeName>
</protein>
<evidence type="ECO:0000256" key="13">
    <source>
        <dbReference type="ARBA" id="ARBA00023157"/>
    </source>
</evidence>
<comment type="similarity">
    <text evidence="4">Belongs to the glycosyltransferase 29 family.</text>
</comment>
<dbReference type="FunFam" id="3.90.1480.20:FF:000012">
    <property type="entry name" value="ST6 beta-galactoside alpha-2,6-sialyltransferase 1"/>
    <property type="match status" value="1"/>
</dbReference>
<evidence type="ECO:0000256" key="6">
    <source>
        <dbReference type="ARBA" id="ARBA00022676"/>
    </source>
</evidence>
<evidence type="ECO:0000256" key="8">
    <source>
        <dbReference type="ARBA" id="ARBA00022692"/>
    </source>
</evidence>
<gene>
    <name evidence="23" type="primary">ST6GAL1</name>
</gene>
<evidence type="ECO:0000256" key="19">
    <source>
        <dbReference type="ARBA" id="ARBA00076676"/>
    </source>
</evidence>
<name>A0A2R8N0E7_CALJA</name>
<keyword evidence="12 22" id="KW-0472">Membrane</keyword>
<evidence type="ECO:0000256" key="4">
    <source>
        <dbReference type="ARBA" id="ARBA00006003"/>
    </source>
</evidence>
<evidence type="ECO:0000256" key="18">
    <source>
        <dbReference type="ARBA" id="ARBA00076526"/>
    </source>
</evidence>
<keyword evidence="7" id="KW-0808">Transferase</keyword>
<evidence type="ECO:0000313" key="23">
    <source>
        <dbReference type="Ensembl" id="ENSCJAP00000067668.2"/>
    </source>
</evidence>
<comment type="catalytic activity">
    <reaction evidence="15">
        <text>a beta-D-galactoside + CMP-N-acetyl-beta-neuraminate = an N-acetyl-alpha-neuraminyl-(2-&gt;6)-beta-D-galactosyl derivative + CMP + H(+)</text>
        <dbReference type="Rhea" id="RHEA:52104"/>
        <dbReference type="ChEBI" id="CHEBI:15378"/>
        <dbReference type="ChEBI" id="CHEBI:28034"/>
        <dbReference type="ChEBI" id="CHEBI:57812"/>
        <dbReference type="ChEBI" id="CHEBI:60377"/>
        <dbReference type="ChEBI" id="CHEBI:136398"/>
        <dbReference type="EC" id="2.4.3.1"/>
    </reaction>
</comment>
<dbReference type="AlphaFoldDB" id="A0A2R8N0E7"/>
<dbReference type="Ensembl" id="ENSCJAT00000078760.3">
    <property type="protein sequence ID" value="ENSCJAP00000067668.2"/>
    <property type="gene ID" value="ENSCJAG00000044937.3"/>
</dbReference>
<evidence type="ECO:0000256" key="20">
    <source>
        <dbReference type="ARBA" id="ARBA00080062"/>
    </source>
</evidence>
<dbReference type="OMA" id="HIFIMIH"/>
<dbReference type="Proteomes" id="UP000008225">
    <property type="component" value="Chromosome 15"/>
</dbReference>
<proteinExistence type="inferred from homology"/>
<dbReference type="InterPro" id="IPR001675">
    <property type="entry name" value="Glyco_trans_29"/>
</dbReference>
<accession>A0A2R8N0E7</accession>
<dbReference type="GO" id="GO:0018279">
    <property type="term" value="P:protein N-linked glycosylation via asparagine"/>
    <property type="evidence" value="ECO:0007669"/>
    <property type="project" value="Ensembl"/>
</dbReference>
<evidence type="ECO:0000256" key="2">
    <source>
        <dbReference type="ARBA" id="ARBA00004613"/>
    </source>
</evidence>
<dbReference type="CDD" id="cd23985">
    <property type="entry name" value="GT29_ST6GAL1"/>
    <property type="match status" value="1"/>
</dbReference>
<feature type="region of interest" description="Disordered" evidence="21">
    <location>
        <begin position="190"/>
        <end position="212"/>
    </location>
</feature>
<evidence type="ECO:0000256" key="5">
    <source>
        <dbReference type="ARBA" id="ARBA00022525"/>
    </source>
</evidence>
<evidence type="ECO:0000256" key="10">
    <source>
        <dbReference type="ARBA" id="ARBA00022989"/>
    </source>
</evidence>
<keyword evidence="9" id="KW-0735">Signal-anchor</keyword>
<sequence length="535" mass="61616">MIHGKTSKTMLGRCRHSINGLQSFFFFFSHSPIYYNVKYFRLSKLEETLWIYWIDLMTFYLFIFYCILGFGDFNLELHIRPQSSAINQTSTINSLFPILRSPGASISSSAKLGVFSCSEQSGFPEHIFIMIHTNLKKKFSCCVLVFLLFAIICVWKEKKKGSYYDSLKLQTKEIQVLKSLGKLAMRSDSQSVSSSSTQDPHKGSQTLGSFRGPAKAKADASFQVWNKDSSSKNLIPRLQKIWRNYLNMNKYRVSYKGPGPGIKFSAEALLCHLRDHVNVSMVEATDFPFNTSEWEGYLPKESIRTKAGPWGRCAVVSSAGSLKSSQLGREIDDHDAVLRFNGAPTANFQQDVGTKTTIRLMNSQLVTTERRFLTDRLYNEGLLIVWDPSVYHSDIPKWYQNPDYNFFNNYKSYRKLHPNQPFYILKPQMPWELWDILQEISPEEIQPNPPSSGMLGIIIMMTLCDQVDIYEFLPSKRRTDVCYYYQKFFDTACTMGAYHPLLYEKNLVKHLNKGTDEDIYLFGKTTLPGFRTIHC</sequence>
<comment type="subcellular location">
    <subcellularLocation>
        <location evidence="1">Golgi apparatus</location>
        <location evidence="1">Golgi stack membrane</location>
        <topology evidence="1">Single-pass type II membrane protein</topology>
    </subcellularLocation>
    <subcellularLocation>
        <location evidence="2">Secreted</location>
    </subcellularLocation>
</comment>
<evidence type="ECO:0000256" key="11">
    <source>
        <dbReference type="ARBA" id="ARBA00023034"/>
    </source>
</evidence>
<evidence type="ECO:0000256" key="9">
    <source>
        <dbReference type="ARBA" id="ARBA00022968"/>
    </source>
</evidence>